<proteinExistence type="predicted"/>
<feature type="region of interest" description="Disordered" evidence="1">
    <location>
        <begin position="66"/>
        <end position="114"/>
    </location>
</feature>
<comment type="caution">
    <text evidence="2">The sequence shown here is derived from an EMBL/GenBank/DDBJ whole genome shotgun (WGS) entry which is preliminary data.</text>
</comment>
<keyword evidence="3" id="KW-1185">Reference proteome</keyword>
<evidence type="ECO:0000313" key="2">
    <source>
        <dbReference type="EMBL" id="MBA0659411.1"/>
    </source>
</evidence>
<name>A0A7J8V9E0_9ROSI</name>
<organism evidence="2 3">
    <name type="scientific">Gossypium klotzschianum</name>
    <dbReference type="NCBI Taxonomy" id="34286"/>
    <lineage>
        <taxon>Eukaryota</taxon>
        <taxon>Viridiplantae</taxon>
        <taxon>Streptophyta</taxon>
        <taxon>Embryophyta</taxon>
        <taxon>Tracheophyta</taxon>
        <taxon>Spermatophyta</taxon>
        <taxon>Magnoliopsida</taxon>
        <taxon>eudicotyledons</taxon>
        <taxon>Gunneridae</taxon>
        <taxon>Pentapetalae</taxon>
        <taxon>rosids</taxon>
        <taxon>malvids</taxon>
        <taxon>Malvales</taxon>
        <taxon>Malvaceae</taxon>
        <taxon>Malvoideae</taxon>
        <taxon>Gossypium</taxon>
    </lineage>
</organism>
<feature type="non-terminal residue" evidence="2">
    <location>
        <position position="114"/>
    </location>
</feature>
<dbReference type="EMBL" id="JABFAB010000009">
    <property type="protein sequence ID" value="MBA0659411.1"/>
    <property type="molecule type" value="Genomic_DNA"/>
</dbReference>
<sequence>DVKLINEEENLSNEIATKPLVVSIIQSPTAPSLPPRNRFPFISKIIRNPLLIHVYIKDIDAKMMKGKEKMSNEASRRPSVISITQSPTLPSLPPRNRSDTISIRFGANESQWGR</sequence>
<feature type="compositionally biased region" description="Basic and acidic residues" evidence="1">
    <location>
        <begin position="66"/>
        <end position="76"/>
    </location>
</feature>
<dbReference type="AlphaFoldDB" id="A0A7J8V9E0"/>
<reference evidence="2 3" key="1">
    <citation type="journal article" date="2019" name="Genome Biol. Evol.">
        <title>Insights into the evolution of the New World diploid cottons (Gossypium, subgenus Houzingenia) based on genome sequencing.</title>
        <authorList>
            <person name="Grover C.E."/>
            <person name="Arick M.A. 2nd"/>
            <person name="Thrash A."/>
            <person name="Conover J.L."/>
            <person name="Sanders W.S."/>
            <person name="Peterson D.G."/>
            <person name="Frelichowski J.E."/>
            <person name="Scheffler J.A."/>
            <person name="Scheffler B.E."/>
            <person name="Wendel J.F."/>
        </authorList>
    </citation>
    <scope>NUCLEOTIDE SEQUENCE [LARGE SCALE GENOMIC DNA]</scope>
    <source>
        <strain evidence="2">57</strain>
        <tissue evidence="2">Leaf</tissue>
    </source>
</reference>
<gene>
    <name evidence="2" type="ORF">Goklo_011550</name>
</gene>
<accession>A0A7J8V9E0</accession>
<protein>
    <submittedName>
        <fullName evidence="2">Uncharacterized protein</fullName>
    </submittedName>
</protein>
<evidence type="ECO:0000313" key="3">
    <source>
        <dbReference type="Proteomes" id="UP000593573"/>
    </source>
</evidence>
<dbReference type="Proteomes" id="UP000593573">
    <property type="component" value="Unassembled WGS sequence"/>
</dbReference>
<evidence type="ECO:0000256" key="1">
    <source>
        <dbReference type="SAM" id="MobiDB-lite"/>
    </source>
</evidence>